<evidence type="ECO:0000256" key="3">
    <source>
        <dbReference type="SAM" id="SignalP"/>
    </source>
</evidence>
<dbReference type="InterPro" id="IPR015943">
    <property type="entry name" value="WD40/YVTN_repeat-like_dom_sf"/>
</dbReference>
<reference evidence="5 6" key="1">
    <citation type="submission" date="2021-03" db="EMBL/GenBank/DDBJ databases">
        <title>Identification of novel Bacillus strains.</title>
        <authorList>
            <person name="Xiao Z."/>
            <person name="Li Y."/>
            <person name="Shen J."/>
        </authorList>
    </citation>
    <scope>NUCLEOTIDE SEQUENCE [LARGE SCALE GENOMIC DNA]</scope>
    <source>
        <strain evidence="5 6">SY8</strain>
    </source>
</reference>
<keyword evidence="6" id="KW-1185">Reference proteome</keyword>
<comment type="caution">
    <text evidence="5">The sequence shown here is derived from an EMBL/GenBank/DDBJ whole genome shotgun (WGS) entry which is preliminary data.</text>
</comment>
<feature type="signal peptide" evidence="3">
    <location>
        <begin position="1"/>
        <end position="19"/>
    </location>
</feature>
<evidence type="ECO:0000256" key="1">
    <source>
        <dbReference type="ARBA" id="ARBA00022737"/>
    </source>
</evidence>
<dbReference type="Proteomes" id="UP000677611">
    <property type="component" value="Unassembled WGS sequence"/>
</dbReference>
<dbReference type="Pfam" id="PF15902">
    <property type="entry name" value="Sortilin-Vps10"/>
    <property type="match status" value="1"/>
</dbReference>
<dbReference type="SUPFAM" id="SSF110296">
    <property type="entry name" value="Oligoxyloglucan reducing end-specific cellobiohydrolase"/>
    <property type="match status" value="1"/>
</dbReference>
<dbReference type="InterPro" id="IPR031778">
    <property type="entry name" value="Sortilin_N"/>
</dbReference>
<keyword evidence="3" id="KW-0732">Signal</keyword>
<evidence type="ECO:0000313" key="6">
    <source>
        <dbReference type="Proteomes" id="UP000677611"/>
    </source>
</evidence>
<dbReference type="EMBL" id="JAGDQJ010000018">
    <property type="protein sequence ID" value="MBO1626648.1"/>
    <property type="molecule type" value="Genomic_DNA"/>
</dbReference>
<dbReference type="RefSeq" id="WP_208018239.1">
    <property type="nucleotide sequence ID" value="NZ_JAGDQJ010000018.1"/>
</dbReference>
<gene>
    <name evidence="5" type="ORF">J4P90_15605</name>
</gene>
<dbReference type="InterPro" id="IPR054817">
    <property type="entry name" value="Glycosyl_F510_1955-like"/>
</dbReference>
<evidence type="ECO:0000259" key="4">
    <source>
        <dbReference type="Pfam" id="PF15902"/>
    </source>
</evidence>
<name>A0ABS3P0D2_9BACI</name>
<feature type="region of interest" description="Disordered" evidence="2">
    <location>
        <begin position="22"/>
        <end position="51"/>
    </location>
</feature>
<organism evidence="5 6">
    <name type="scientific">Bacillus arachidis</name>
    <dbReference type="NCBI Taxonomy" id="2819290"/>
    <lineage>
        <taxon>Bacteria</taxon>
        <taxon>Bacillati</taxon>
        <taxon>Bacillota</taxon>
        <taxon>Bacilli</taxon>
        <taxon>Bacillales</taxon>
        <taxon>Bacillaceae</taxon>
        <taxon>Bacillus</taxon>
    </lineage>
</organism>
<evidence type="ECO:0000256" key="2">
    <source>
        <dbReference type="SAM" id="MobiDB-lite"/>
    </source>
</evidence>
<dbReference type="PROSITE" id="PS51257">
    <property type="entry name" value="PROKAR_LIPOPROTEIN"/>
    <property type="match status" value="1"/>
</dbReference>
<dbReference type="NCBIfam" id="NF045728">
    <property type="entry name" value="glycosyl_F510_1955"/>
    <property type="match status" value="1"/>
</dbReference>
<feature type="domain" description="Sortilin N-terminal" evidence="4">
    <location>
        <begin position="135"/>
        <end position="272"/>
    </location>
</feature>
<feature type="compositionally biased region" description="Polar residues" evidence="2">
    <location>
        <begin position="35"/>
        <end position="51"/>
    </location>
</feature>
<dbReference type="Gene3D" id="2.130.10.10">
    <property type="entry name" value="YVTN repeat-like/Quinoprotein amine dehydrogenase"/>
    <property type="match status" value="2"/>
</dbReference>
<keyword evidence="1" id="KW-0677">Repeat</keyword>
<feature type="chain" id="PRO_5045953045" evidence="3">
    <location>
        <begin position="20"/>
        <end position="334"/>
    </location>
</feature>
<protein>
    <submittedName>
        <fullName evidence="5">VPS10, VPS10 domain protein</fullName>
    </submittedName>
</protein>
<sequence>MRKILISTLAITSIFTFTACSNGQETSPKKEEVSQSKQTTNQNNKGTSNAVPQDFYKEISSGKIEHIHGIGYPGNLSGISIATHNGIKVYQYGKWLETREQKHDYMGFQATKNGFFASGHPGQGSDLKNPLGLTKSTDGGKNLETLAFYGESDFHNLAVGYNNETVFVYNERPNSKLKNGVYYSTNKGNEWKNSKLDGLSSAISSFAVHPDKSSVIAMSSKNGVYLSTDYGNTFELFSRSLESTALTFGNEDIIYSYITEQKQQALTKQSLATNQNTNLQIPALDSKDQIMYISQNPQNPSEIVFATTKANVFLTTDDGKTWKQITKNGTLEFN</sequence>
<proteinExistence type="predicted"/>
<accession>A0ABS3P0D2</accession>
<evidence type="ECO:0000313" key="5">
    <source>
        <dbReference type="EMBL" id="MBO1626648.1"/>
    </source>
</evidence>